<dbReference type="PANTHER" id="PTHR43179">
    <property type="entry name" value="RHAMNOSYLTRANSFERASE WBBL"/>
    <property type="match status" value="1"/>
</dbReference>
<dbReference type="AlphaFoldDB" id="A0AA41QIE2"/>
<protein>
    <submittedName>
        <fullName evidence="2">Glycosyltransferase family 2 protein</fullName>
    </submittedName>
</protein>
<gene>
    <name evidence="2" type="ORF">ML536_00825</name>
</gene>
<comment type="caution">
    <text evidence="2">The sequence shown here is derived from an EMBL/GenBank/DDBJ whole genome shotgun (WGS) entry which is preliminary data.</text>
</comment>
<dbReference type="PANTHER" id="PTHR43179:SF7">
    <property type="entry name" value="RHAMNOSYLTRANSFERASE WBBL"/>
    <property type="match status" value="1"/>
</dbReference>
<reference evidence="2" key="1">
    <citation type="submission" date="2022-03" db="EMBL/GenBank/DDBJ databases">
        <title>The complete genome sequence of a Methyloterrigena soli.</title>
        <authorList>
            <person name="Zi Z."/>
        </authorList>
    </citation>
    <scope>NUCLEOTIDE SEQUENCE</scope>
    <source>
        <strain evidence="2">M48</strain>
    </source>
</reference>
<organism evidence="2 3">
    <name type="scientific">Paradevosia shaoguanensis</name>
    <dbReference type="NCBI Taxonomy" id="1335043"/>
    <lineage>
        <taxon>Bacteria</taxon>
        <taxon>Pseudomonadati</taxon>
        <taxon>Pseudomonadota</taxon>
        <taxon>Alphaproteobacteria</taxon>
        <taxon>Hyphomicrobiales</taxon>
        <taxon>Devosiaceae</taxon>
        <taxon>Paradevosia</taxon>
    </lineage>
</organism>
<feature type="domain" description="Glycosyltransferase 2-like" evidence="1">
    <location>
        <begin position="7"/>
        <end position="136"/>
    </location>
</feature>
<sequence>MAAASLSIIIVTYNSADALAGLLDSIAEELEGFGAANVLVIDNASRDETLEVAAAHPVGPRIIETGRNAGYAAAINIGYGAISPDDHVLVLNPDMRLASGAIKQLFITAAETGAGIVAPRLLHPDGEVAHSIRREPSIARAISDALLGWRIAGRLGWSEIVTDESRYARAGEVEWATGAALLITPKARRAIGTWDERFFLYSEETDYMRRARSAGFAVVFEPRASVMHVGGESGTNPTLHALQVRNRIRYYAKHNPLSRAAAFRLIVAANEGLRLSRSEAYRAGLDAALATRAGD</sequence>
<dbReference type="Gene3D" id="3.90.550.10">
    <property type="entry name" value="Spore Coat Polysaccharide Biosynthesis Protein SpsA, Chain A"/>
    <property type="match status" value="1"/>
</dbReference>
<dbReference type="Proteomes" id="UP001156140">
    <property type="component" value="Unassembled WGS sequence"/>
</dbReference>
<evidence type="ECO:0000313" key="2">
    <source>
        <dbReference type="EMBL" id="MCI0125362.1"/>
    </source>
</evidence>
<accession>A0AA41QIE2</accession>
<dbReference type="InterPro" id="IPR001173">
    <property type="entry name" value="Glyco_trans_2-like"/>
</dbReference>
<dbReference type="SUPFAM" id="SSF53448">
    <property type="entry name" value="Nucleotide-diphospho-sugar transferases"/>
    <property type="match status" value="1"/>
</dbReference>
<dbReference type="EMBL" id="JALAZD010000001">
    <property type="protein sequence ID" value="MCI0125362.1"/>
    <property type="molecule type" value="Genomic_DNA"/>
</dbReference>
<dbReference type="RefSeq" id="WP_281734615.1">
    <property type="nucleotide sequence ID" value="NZ_JAKETQ010000001.1"/>
</dbReference>
<dbReference type="Pfam" id="PF00535">
    <property type="entry name" value="Glycos_transf_2"/>
    <property type="match status" value="1"/>
</dbReference>
<dbReference type="InterPro" id="IPR029044">
    <property type="entry name" value="Nucleotide-diphossugar_trans"/>
</dbReference>
<name>A0AA41QIE2_9HYPH</name>
<proteinExistence type="predicted"/>
<keyword evidence="3" id="KW-1185">Reference proteome</keyword>
<evidence type="ECO:0000259" key="1">
    <source>
        <dbReference type="Pfam" id="PF00535"/>
    </source>
</evidence>
<evidence type="ECO:0000313" key="3">
    <source>
        <dbReference type="Proteomes" id="UP001156140"/>
    </source>
</evidence>